<dbReference type="Proteomes" id="UP000030689">
    <property type="component" value="Unassembled WGS sequence"/>
</dbReference>
<keyword evidence="4" id="KW-1185">Reference proteome</keyword>
<keyword evidence="2" id="KW-0472">Membrane</keyword>
<protein>
    <submittedName>
        <fullName evidence="3">Uncharacterized protein</fullName>
    </submittedName>
</protein>
<name>V4MRH5_EUTSA</name>
<keyword evidence="2" id="KW-0812">Transmembrane</keyword>
<keyword evidence="2" id="KW-1133">Transmembrane helix</keyword>
<dbReference type="STRING" id="72664.V4MRH5"/>
<dbReference type="KEGG" id="eus:EUTSA_v10026833mg"/>
<feature type="transmembrane region" description="Helical" evidence="2">
    <location>
        <begin position="221"/>
        <end position="247"/>
    </location>
</feature>
<feature type="compositionally biased region" description="Basic residues" evidence="1">
    <location>
        <begin position="40"/>
        <end position="52"/>
    </location>
</feature>
<evidence type="ECO:0000256" key="1">
    <source>
        <dbReference type="SAM" id="MobiDB-lite"/>
    </source>
</evidence>
<evidence type="ECO:0000313" key="4">
    <source>
        <dbReference type="Proteomes" id="UP000030689"/>
    </source>
</evidence>
<feature type="compositionally biased region" description="Low complexity" evidence="1">
    <location>
        <begin position="78"/>
        <end position="90"/>
    </location>
</feature>
<dbReference type="EMBL" id="KI517384">
    <property type="protein sequence ID" value="ESQ55798.1"/>
    <property type="molecule type" value="Genomic_DNA"/>
</dbReference>
<reference evidence="3 4" key="1">
    <citation type="journal article" date="2013" name="Front. Plant Sci.">
        <title>The Reference Genome of the Halophytic Plant Eutrema salsugineum.</title>
        <authorList>
            <person name="Yang R."/>
            <person name="Jarvis D.E."/>
            <person name="Chen H."/>
            <person name="Beilstein M.A."/>
            <person name="Grimwood J."/>
            <person name="Jenkins J."/>
            <person name="Shu S."/>
            <person name="Prochnik S."/>
            <person name="Xin M."/>
            <person name="Ma C."/>
            <person name="Schmutz J."/>
            <person name="Wing R.A."/>
            <person name="Mitchell-Olds T."/>
            <person name="Schumaker K.S."/>
            <person name="Wang X."/>
        </authorList>
    </citation>
    <scope>NUCLEOTIDE SEQUENCE [LARGE SCALE GENOMIC DNA]</scope>
</reference>
<feature type="transmembrane region" description="Helical" evidence="2">
    <location>
        <begin position="197"/>
        <end position="215"/>
    </location>
</feature>
<feature type="compositionally biased region" description="Polar residues" evidence="1">
    <location>
        <begin position="173"/>
        <end position="185"/>
    </location>
</feature>
<feature type="region of interest" description="Disordered" evidence="1">
    <location>
        <begin position="166"/>
        <end position="191"/>
    </location>
</feature>
<proteinExistence type="predicted"/>
<evidence type="ECO:0000256" key="2">
    <source>
        <dbReference type="SAM" id="Phobius"/>
    </source>
</evidence>
<dbReference type="OMA" id="AKTRCAM"/>
<evidence type="ECO:0000313" key="3">
    <source>
        <dbReference type="EMBL" id="ESQ55798.1"/>
    </source>
</evidence>
<dbReference type="Gramene" id="ESQ55798">
    <property type="protein sequence ID" value="ESQ55798"/>
    <property type="gene ID" value="EUTSA_v10026833mg"/>
</dbReference>
<organism evidence="3 4">
    <name type="scientific">Eutrema salsugineum</name>
    <name type="common">Saltwater cress</name>
    <name type="synonym">Sisymbrium salsugineum</name>
    <dbReference type="NCBI Taxonomy" id="72664"/>
    <lineage>
        <taxon>Eukaryota</taxon>
        <taxon>Viridiplantae</taxon>
        <taxon>Streptophyta</taxon>
        <taxon>Embryophyta</taxon>
        <taxon>Tracheophyta</taxon>
        <taxon>Spermatophyta</taxon>
        <taxon>Magnoliopsida</taxon>
        <taxon>eudicotyledons</taxon>
        <taxon>Gunneridae</taxon>
        <taxon>Pentapetalae</taxon>
        <taxon>rosids</taxon>
        <taxon>malvids</taxon>
        <taxon>Brassicales</taxon>
        <taxon>Brassicaceae</taxon>
        <taxon>Eutremeae</taxon>
        <taxon>Eutrema</taxon>
    </lineage>
</organism>
<dbReference type="AlphaFoldDB" id="V4MRH5"/>
<feature type="compositionally biased region" description="Basic and acidic residues" evidence="1">
    <location>
        <begin position="7"/>
        <end position="39"/>
    </location>
</feature>
<feature type="region of interest" description="Disordered" evidence="1">
    <location>
        <begin position="1"/>
        <end position="96"/>
    </location>
</feature>
<gene>
    <name evidence="3" type="ORF">EUTSA_v10026833mg</name>
</gene>
<accession>V4MRH5</accession>
<sequence>MEEEEGVESRRSRKEQERERRRLRDRERRQSMSKDERERHLARRRKNYQLRRQRAEISRIDSQIQAITGGGSQSAMTSSPPDSGASSSVPLVESDQSVGLQVEDLAKLMGTIRLSRMKHLARTLRKPNSTGAEASNSGATYAKSTRRAMSSGLRLSRVKRMVRSKGQHEGLLSQHSQTQVNVTNKTKNDSGRRRRSLLIGFSVGSIAVKVSYSIALRSGVAAFTVWAGHDTYIILSPLFSKIFYMFFL</sequence>